<evidence type="ECO:0000256" key="1">
    <source>
        <dbReference type="SAM" id="MobiDB-lite"/>
    </source>
</evidence>
<feature type="region of interest" description="Disordered" evidence="1">
    <location>
        <begin position="1"/>
        <end position="36"/>
    </location>
</feature>
<accession>A0A7C8MAP3</accession>
<organism evidence="2 3">
    <name type="scientific">Massariosphaeria phaeospora</name>
    <dbReference type="NCBI Taxonomy" id="100035"/>
    <lineage>
        <taxon>Eukaryota</taxon>
        <taxon>Fungi</taxon>
        <taxon>Dikarya</taxon>
        <taxon>Ascomycota</taxon>
        <taxon>Pezizomycotina</taxon>
        <taxon>Dothideomycetes</taxon>
        <taxon>Pleosporomycetidae</taxon>
        <taxon>Pleosporales</taxon>
        <taxon>Pleosporales incertae sedis</taxon>
        <taxon>Massariosphaeria</taxon>
    </lineage>
</organism>
<dbReference type="Proteomes" id="UP000481861">
    <property type="component" value="Unassembled WGS sequence"/>
</dbReference>
<keyword evidence="3" id="KW-1185">Reference proteome</keyword>
<proteinExistence type="predicted"/>
<protein>
    <submittedName>
        <fullName evidence="2">Uncharacterized protein</fullName>
    </submittedName>
</protein>
<evidence type="ECO:0000313" key="2">
    <source>
        <dbReference type="EMBL" id="KAF2872201.1"/>
    </source>
</evidence>
<evidence type="ECO:0000313" key="3">
    <source>
        <dbReference type="Proteomes" id="UP000481861"/>
    </source>
</evidence>
<comment type="caution">
    <text evidence="2">The sequence shown here is derived from an EMBL/GenBank/DDBJ whole genome shotgun (WGS) entry which is preliminary data.</text>
</comment>
<dbReference type="AlphaFoldDB" id="A0A7C8MAP3"/>
<name>A0A7C8MAP3_9PLEO</name>
<gene>
    <name evidence="2" type="ORF">BDV95DRAFT_38558</name>
</gene>
<feature type="region of interest" description="Disordered" evidence="1">
    <location>
        <begin position="54"/>
        <end position="73"/>
    </location>
</feature>
<sequence>MPSSQFAGPGPQPSTREHRRPLSTPVPHRSQPNRTATARIITCLLARPATSLIAPPTVRPPGSLHSIAPGNHRYPPGVVKDSRAQHRHPLIAATPKKGQPRGAHSIGVVAACSLSVDLPWAIPQLL</sequence>
<reference evidence="2 3" key="1">
    <citation type="submission" date="2020-01" db="EMBL/GenBank/DDBJ databases">
        <authorList>
            <consortium name="DOE Joint Genome Institute"/>
            <person name="Haridas S."/>
            <person name="Albert R."/>
            <person name="Binder M."/>
            <person name="Bloem J."/>
            <person name="Labutti K."/>
            <person name="Salamov A."/>
            <person name="Andreopoulos B."/>
            <person name="Baker S.E."/>
            <person name="Barry K."/>
            <person name="Bills G."/>
            <person name="Bluhm B.H."/>
            <person name="Cannon C."/>
            <person name="Castanera R."/>
            <person name="Culley D.E."/>
            <person name="Daum C."/>
            <person name="Ezra D."/>
            <person name="Gonzalez J.B."/>
            <person name="Henrissat B."/>
            <person name="Kuo A."/>
            <person name="Liang C."/>
            <person name="Lipzen A."/>
            <person name="Lutzoni F."/>
            <person name="Magnuson J."/>
            <person name="Mondo S."/>
            <person name="Nolan M."/>
            <person name="Ohm R."/>
            <person name="Pangilinan J."/>
            <person name="Park H.-J.H."/>
            <person name="Ramirez L."/>
            <person name="Alfaro M."/>
            <person name="Sun H."/>
            <person name="Tritt A."/>
            <person name="Yoshinaga Y."/>
            <person name="Zwiers L.-H.L."/>
            <person name="Turgeon B.G."/>
            <person name="Goodwin S.B."/>
            <person name="Spatafora J.W."/>
            <person name="Crous P.W."/>
            <person name="Grigoriev I.V."/>
        </authorList>
    </citation>
    <scope>NUCLEOTIDE SEQUENCE [LARGE SCALE GENOMIC DNA]</scope>
    <source>
        <strain evidence="2 3">CBS 611.86</strain>
    </source>
</reference>
<dbReference type="EMBL" id="JAADJZ010000010">
    <property type="protein sequence ID" value="KAF2872201.1"/>
    <property type="molecule type" value="Genomic_DNA"/>
</dbReference>